<sequence length="45" mass="4692">MQRSASRGVKLSSVALAVAVLAISAWFNQASAQSTDISVVTIQTK</sequence>
<keyword evidence="1" id="KW-0732">Signal</keyword>
<reference evidence="2 3" key="1">
    <citation type="submission" date="2006-02" db="EMBL/GenBank/DDBJ databases">
        <authorList>
            <person name="Moran M.A."/>
            <person name="Kjelleberg S."/>
            <person name="Egan S."/>
            <person name="Saunders N."/>
            <person name="Thomas T."/>
            <person name="Ferriera S."/>
            <person name="Johnson J."/>
            <person name="Kravitz S."/>
            <person name="Halpern A."/>
            <person name="Remington K."/>
            <person name="Beeson K."/>
            <person name="Tran B."/>
            <person name="Rogers Y.-H."/>
            <person name="Friedman R."/>
            <person name="Venter J.C."/>
        </authorList>
    </citation>
    <scope>NUCLEOTIDE SEQUENCE [LARGE SCALE GENOMIC DNA]</scope>
    <source>
        <strain evidence="2 3">D2</strain>
    </source>
</reference>
<gene>
    <name evidence="2" type="ORF">PTD2_11514</name>
</gene>
<feature type="signal peptide" evidence="1">
    <location>
        <begin position="1"/>
        <end position="32"/>
    </location>
</feature>
<protein>
    <submittedName>
        <fullName evidence="2">Uncharacterized protein</fullName>
    </submittedName>
</protein>
<accession>A4C637</accession>
<comment type="caution">
    <text evidence="2">The sequence shown here is derived from an EMBL/GenBank/DDBJ whole genome shotgun (WGS) entry which is preliminary data.</text>
</comment>
<feature type="chain" id="PRO_5002665732" evidence="1">
    <location>
        <begin position="33"/>
        <end position="45"/>
    </location>
</feature>
<dbReference type="HOGENOM" id="CLU_3204249_0_0_6"/>
<dbReference type="Proteomes" id="UP000006201">
    <property type="component" value="Unassembled WGS sequence"/>
</dbReference>
<dbReference type="RefSeq" id="WP_009837315.1">
    <property type="nucleotide sequence ID" value="NZ_AAOH01000002.1"/>
</dbReference>
<keyword evidence="3" id="KW-1185">Reference proteome</keyword>
<evidence type="ECO:0000313" key="2">
    <source>
        <dbReference type="EMBL" id="EAR29441.1"/>
    </source>
</evidence>
<organism evidence="2 3">
    <name type="scientific">Pseudoalteromonas tunicata D2</name>
    <dbReference type="NCBI Taxonomy" id="87626"/>
    <lineage>
        <taxon>Bacteria</taxon>
        <taxon>Pseudomonadati</taxon>
        <taxon>Pseudomonadota</taxon>
        <taxon>Gammaproteobacteria</taxon>
        <taxon>Alteromonadales</taxon>
        <taxon>Pseudoalteromonadaceae</taxon>
        <taxon>Pseudoalteromonas</taxon>
    </lineage>
</organism>
<proteinExistence type="predicted"/>
<dbReference type="EMBL" id="AAOH01000002">
    <property type="protein sequence ID" value="EAR29441.1"/>
    <property type="molecule type" value="Genomic_DNA"/>
</dbReference>
<evidence type="ECO:0000313" key="3">
    <source>
        <dbReference type="Proteomes" id="UP000006201"/>
    </source>
</evidence>
<name>A4C637_9GAMM</name>
<dbReference type="AlphaFoldDB" id="A4C637"/>
<evidence type="ECO:0000256" key="1">
    <source>
        <dbReference type="SAM" id="SignalP"/>
    </source>
</evidence>